<dbReference type="AlphaFoldDB" id="A0A0J7NCG4"/>
<reference evidence="1 2" key="1">
    <citation type="submission" date="2015-04" db="EMBL/GenBank/DDBJ databases">
        <title>Lasius niger genome sequencing.</title>
        <authorList>
            <person name="Konorov E.A."/>
            <person name="Nikitin M.A."/>
            <person name="Kirill M.V."/>
            <person name="Chang P."/>
        </authorList>
    </citation>
    <scope>NUCLEOTIDE SEQUENCE [LARGE SCALE GENOMIC DNA]</scope>
    <source>
        <tissue evidence="1">Whole</tissue>
    </source>
</reference>
<dbReference type="PaxDb" id="67767-A0A0J7NCG4"/>
<gene>
    <name evidence="1" type="ORF">RF55_10002</name>
</gene>
<accession>A0A0J7NCG4</accession>
<dbReference type="OrthoDB" id="8058917at2759"/>
<evidence type="ECO:0000313" key="2">
    <source>
        <dbReference type="Proteomes" id="UP000036403"/>
    </source>
</evidence>
<dbReference type="Proteomes" id="UP000036403">
    <property type="component" value="Unassembled WGS sequence"/>
</dbReference>
<dbReference type="EMBL" id="LBMM01006857">
    <property type="protein sequence ID" value="KMQ90265.1"/>
    <property type="molecule type" value="Genomic_DNA"/>
</dbReference>
<name>A0A0J7NCG4_LASNI</name>
<keyword evidence="1" id="KW-0695">RNA-directed DNA polymerase</keyword>
<keyword evidence="2" id="KW-1185">Reference proteome</keyword>
<organism evidence="1 2">
    <name type="scientific">Lasius niger</name>
    <name type="common">Black garden ant</name>
    <dbReference type="NCBI Taxonomy" id="67767"/>
    <lineage>
        <taxon>Eukaryota</taxon>
        <taxon>Metazoa</taxon>
        <taxon>Ecdysozoa</taxon>
        <taxon>Arthropoda</taxon>
        <taxon>Hexapoda</taxon>
        <taxon>Insecta</taxon>
        <taxon>Pterygota</taxon>
        <taxon>Neoptera</taxon>
        <taxon>Endopterygota</taxon>
        <taxon>Hymenoptera</taxon>
        <taxon>Apocrita</taxon>
        <taxon>Aculeata</taxon>
        <taxon>Formicoidea</taxon>
        <taxon>Formicidae</taxon>
        <taxon>Formicinae</taxon>
        <taxon>Lasius</taxon>
        <taxon>Lasius</taxon>
    </lineage>
</organism>
<comment type="caution">
    <text evidence="1">The sequence shown here is derived from an EMBL/GenBank/DDBJ whole genome shotgun (WGS) entry which is preliminary data.</text>
</comment>
<dbReference type="GO" id="GO:0003964">
    <property type="term" value="F:RNA-directed DNA polymerase activity"/>
    <property type="evidence" value="ECO:0007669"/>
    <property type="project" value="UniProtKB-KW"/>
</dbReference>
<keyword evidence="1" id="KW-0548">Nucleotidyltransferase</keyword>
<protein>
    <submittedName>
        <fullName evidence="1">Reverse transcriptase</fullName>
    </submittedName>
</protein>
<evidence type="ECO:0000313" key="1">
    <source>
        <dbReference type="EMBL" id="KMQ90265.1"/>
    </source>
</evidence>
<keyword evidence="1" id="KW-0808">Transferase</keyword>
<sequence>MDTPVCEHCDFNQIDTAEHTLQDCRAWSANREALTGIIGDNLDLEIVTRAICEKQEAWFAFSQFAKKGNA</sequence>
<proteinExistence type="predicted"/>